<reference evidence="2" key="1">
    <citation type="submission" date="2023-07" db="EMBL/GenBank/DDBJ databases">
        <authorList>
            <person name="Stuckert A."/>
        </authorList>
    </citation>
    <scope>NUCLEOTIDE SEQUENCE</scope>
</reference>
<organism evidence="2 3">
    <name type="scientific">Ranitomeya imitator</name>
    <name type="common">mimic poison frog</name>
    <dbReference type="NCBI Taxonomy" id="111125"/>
    <lineage>
        <taxon>Eukaryota</taxon>
        <taxon>Metazoa</taxon>
        <taxon>Chordata</taxon>
        <taxon>Craniata</taxon>
        <taxon>Vertebrata</taxon>
        <taxon>Euteleostomi</taxon>
        <taxon>Amphibia</taxon>
        <taxon>Batrachia</taxon>
        <taxon>Anura</taxon>
        <taxon>Neobatrachia</taxon>
        <taxon>Hyloidea</taxon>
        <taxon>Dendrobatidae</taxon>
        <taxon>Dendrobatinae</taxon>
        <taxon>Ranitomeya</taxon>
    </lineage>
</organism>
<dbReference type="PANTHER" id="PTHR21301">
    <property type="entry name" value="REVERSE TRANSCRIPTASE"/>
    <property type="match status" value="1"/>
</dbReference>
<dbReference type="Pfam" id="PF26215">
    <property type="entry name" value="HTH_animal"/>
    <property type="match status" value="1"/>
</dbReference>
<evidence type="ECO:0000313" key="2">
    <source>
        <dbReference type="EMBL" id="CAJ0950363.1"/>
    </source>
</evidence>
<dbReference type="EMBL" id="CAUEEQ010031578">
    <property type="protein sequence ID" value="CAJ0950363.1"/>
    <property type="molecule type" value="Genomic_DNA"/>
</dbReference>
<keyword evidence="3" id="KW-1185">Reference proteome</keyword>
<dbReference type="PANTHER" id="PTHR21301:SF13">
    <property type="match status" value="1"/>
</dbReference>
<name>A0ABN9LTJ4_9NEOB</name>
<dbReference type="InterPro" id="IPR058912">
    <property type="entry name" value="HTH_animal"/>
</dbReference>
<proteinExistence type="predicted"/>
<protein>
    <recommendedName>
        <fullName evidence="1">Helix-turn-helix domain-containing protein</fullName>
    </recommendedName>
</protein>
<accession>A0ABN9LTJ4</accession>
<feature type="domain" description="Helix-turn-helix" evidence="1">
    <location>
        <begin position="13"/>
        <end position="71"/>
    </location>
</feature>
<dbReference type="Proteomes" id="UP001176940">
    <property type="component" value="Unassembled WGS sequence"/>
</dbReference>
<evidence type="ECO:0000259" key="1">
    <source>
        <dbReference type="Pfam" id="PF26215"/>
    </source>
</evidence>
<sequence>MDVYRKSTSVNALLHAGSAHNYSTVRAVPVGQFLRMRRICSTDNRFLAQAEDLRGRFEARGYSHRTIKRGFERARRTPRRDLLYPKTSKRETQTEGDRVRFITTYNHEWTNMREILRKHWSVLLTEPSLASAVGEFPSMTARRSPNLGNLLVRSHYVPPTVNPFSTRGPLLGSFKVYDIRHHITCGTSNVIYYATCGCSLIYVGLTSRELRLRVREHVRDIRAARTATDDSDLKALPRHFKLFHDCDAGTLQVRGIDYVHLGVRGGNYKKVLAQREAAWIVRLNTMTPTGLNESLSFSSFLG</sequence>
<gene>
    <name evidence="2" type="ORF">RIMI_LOCUS12996588</name>
</gene>
<comment type="caution">
    <text evidence="2">The sequence shown here is derived from an EMBL/GenBank/DDBJ whole genome shotgun (WGS) entry which is preliminary data.</text>
</comment>
<evidence type="ECO:0000313" key="3">
    <source>
        <dbReference type="Proteomes" id="UP001176940"/>
    </source>
</evidence>